<evidence type="ECO:0000313" key="7">
    <source>
        <dbReference type="Proteomes" id="UP000001396"/>
    </source>
</evidence>
<evidence type="ECO:0000256" key="2">
    <source>
        <dbReference type="ARBA" id="ARBA00022786"/>
    </source>
</evidence>
<dbReference type="OMA" id="WKPTISI"/>
<dbReference type="STRING" id="670386.D3AXD1"/>
<dbReference type="InterPro" id="IPR000608">
    <property type="entry name" value="UBC"/>
</dbReference>
<dbReference type="Pfam" id="PF00179">
    <property type="entry name" value="UQ_con"/>
    <property type="match status" value="1"/>
</dbReference>
<dbReference type="AlphaFoldDB" id="D3AXD1"/>
<name>D3AXD1_HETP5</name>
<keyword evidence="7" id="KW-1185">Reference proteome</keyword>
<dbReference type="GeneID" id="31356293"/>
<evidence type="ECO:0000256" key="1">
    <source>
        <dbReference type="ARBA" id="ARBA00022679"/>
    </source>
</evidence>
<dbReference type="SUPFAM" id="SSF54495">
    <property type="entry name" value="UBC-like"/>
    <property type="match status" value="1"/>
</dbReference>
<evidence type="ECO:0000259" key="5">
    <source>
        <dbReference type="PROSITE" id="PS50127"/>
    </source>
</evidence>
<reference evidence="6 7" key="1">
    <citation type="journal article" date="2011" name="Genome Res.">
        <title>Phylogeny-wide analysis of social amoeba genomes highlights ancient origins for complex intercellular communication.</title>
        <authorList>
            <person name="Heidel A.J."/>
            <person name="Lawal H.M."/>
            <person name="Felder M."/>
            <person name="Schilde C."/>
            <person name="Helps N.R."/>
            <person name="Tunggal B."/>
            <person name="Rivero F."/>
            <person name="John U."/>
            <person name="Schleicher M."/>
            <person name="Eichinger L."/>
            <person name="Platzer M."/>
            <person name="Noegel A.A."/>
            <person name="Schaap P."/>
            <person name="Gloeckner G."/>
        </authorList>
    </citation>
    <scope>NUCLEOTIDE SEQUENCE [LARGE SCALE GENOMIC DNA]</scope>
    <source>
        <strain evidence="7">ATCC 26659 / Pp 5 / PN500</strain>
    </source>
</reference>
<dbReference type="Gene3D" id="3.10.110.10">
    <property type="entry name" value="Ubiquitin Conjugating Enzyme"/>
    <property type="match status" value="1"/>
</dbReference>
<evidence type="ECO:0000313" key="6">
    <source>
        <dbReference type="EMBL" id="EFA86200.1"/>
    </source>
</evidence>
<dbReference type="RefSeq" id="XP_020438305.1">
    <property type="nucleotide sequence ID" value="XM_020571782.1"/>
</dbReference>
<dbReference type="PROSITE" id="PS50127">
    <property type="entry name" value="UBC_2"/>
    <property type="match status" value="1"/>
</dbReference>
<accession>D3AXD1</accession>
<evidence type="ECO:0000256" key="4">
    <source>
        <dbReference type="RuleBase" id="RU362109"/>
    </source>
</evidence>
<dbReference type="InterPro" id="IPR023313">
    <property type="entry name" value="UBQ-conjugating_AS"/>
</dbReference>
<gene>
    <name evidence="6" type="ORF">PPL_00762</name>
</gene>
<proteinExistence type="inferred from homology"/>
<dbReference type="InterPro" id="IPR016135">
    <property type="entry name" value="UBQ-conjugating_enzyme/RWD"/>
</dbReference>
<keyword evidence="4" id="KW-0547">Nucleotide-binding</keyword>
<comment type="similarity">
    <text evidence="4">Belongs to the ubiquitin-conjugating enzyme family.</text>
</comment>
<comment type="caution">
    <text evidence="6">The sequence shown here is derived from an EMBL/GenBank/DDBJ whole genome shotgun (WGS) entry which is preliminary data.</text>
</comment>
<sequence>MAELSLARLTEERKTWRKDHPVGFFARPENNPDGSANLYKWLCGIPGKEGTPWEGGVYPLSIQFSSEYPSKPPRCSLPPNFFHPNVFPNGDICLSIINESGWKPSISVKQIVLGVQELLDTPNTKSPASNAYKIYEKDRVDYNKKVKEQAKRYPPQL</sequence>
<dbReference type="Proteomes" id="UP000001396">
    <property type="component" value="Unassembled WGS sequence"/>
</dbReference>
<dbReference type="GO" id="GO:0005524">
    <property type="term" value="F:ATP binding"/>
    <property type="evidence" value="ECO:0007669"/>
    <property type="project" value="UniProtKB-UniRule"/>
</dbReference>
<feature type="domain" description="UBC core" evidence="5">
    <location>
        <begin position="4"/>
        <end position="155"/>
    </location>
</feature>
<keyword evidence="2 4" id="KW-0833">Ubl conjugation pathway</keyword>
<dbReference type="FunFam" id="3.10.110.10:FF:000108">
    <property type="entry name" value="Ubiquitin-conjugating enzyme family protein"/>
    <property type="match status" value="1"/>
</dbReference>
<dbReference type="PROSITE" id="PS00183">
    <property type="entry name" value="UBC_1"/>
    <property type="match status" value="1"/>
</dbReference>
<dbReference type="InterPro" id="IPR050113">
    <property type="entry name" value="Ub_conjugating_enzyme"/>
</dbReference>
<dbReference type="SMART" id="SM00212">
    <property type="entry name" value="UBCc"/>
    <property type="match status" value="1"/>
</dbReference>
<evidence type="ECO:0000256" key="3">
    <source>
        <dbReference type="PROSITE-ProRule" id="PRU10133"/>
    </source>
</evidence>
<keyword evidence="1" id="KW-0808">Transferase</keyword>
<protein>
    <submittedName>
        <fullName evidence="6">Putative ubiquitin-conjugating enzyme E2</fullName>
    </submittedName>
</protein>
<dbReference type="InParanoid" id="D3AXD1"/>
<feature type="active site" description="Glycyl thioester intermediate" evidence="3">
    <location>
        <position position="93"/>
    </location>
</feature>
<dbReference type="CDD" id="cd23798">
    <property type="entry name" value="UBCc_UBE2I"/>
    <property type="match status" value="1"/>
</dbReference>
<dbReference type="GO" id="GO:0016740">
    <property type="term" value="F:transferase activity"/>
    <property type="evidence" value="ECO:0007669"/>
    <property type="project" value="UniProtKB-KW"/>
</dbReference>
<organism evidence="6 7">
    <name type="scientific">Heterostelium pallidum (strain ATCC 26659 / Pp 5 / PN500)</name>
    <name type="common">Cellular slime mold</name>
    <name type="synonym">Polysphondylium pallidum</name>
    <dbReference type="NCBI Taxonomy" id="670386"/>
    <lineage>
        <taxon>Eukaryota</taxon>
        <taxon>Amoebozoa</taxon>
        <taxon>Evosea</taxon>
        <taxon>Eumycetozoa</taxon>
        <taxon>Dictyostelia</taxon>
        <taxon>Acytosteliales</taxon>
        <taxon>Acytosteliaceae</taxon>
        <taxon>Heterostelium</taxon>
    </lineage>
</organism>
<dbReference type="EMBL" id="ADBJ01000003">
    <property type="protein sequence ID" value="EFA86200.1"/>
    <property type="molecule type" value="Genomic_DNA"/>
</dbReference>
<dbReference type="PANTHER" id="PTHR24067">
    <property type="entry name" value="UBIQUITIN-CONJUGATING ENZYME E2"/>
    <property type="match status" value="1"/>
</dbReference>
<keyword evidence="4" id="KW-0067">ATP-binding</keyword>